<evidence type="ECO:0000256" key="2">
    <source>
        <dbReference type="SAM" id="Phobius"/>
    </source>
</evidence>
<dbReference type="InterPro" id="IPR005693">
    <property type="entry name" value="Mce"/>
</dbReference>
<evidence type="ECO:0000256" key="1">
    <source>
        <dbReference type="SAM" id="MobiDB-lite"/>
    </source>
</evidence>
<dbReference type="PANTHER" id="PTHR33371:SF18">
    <property type="entry name" value="MCE-FAMILY PROTEIN MCE3C"/>
    <property type="match status" value="1"/>
</dbReference>
<feature type="region of interest" description="Disordered" evidence="1">
    <location>
        <begin position="319"/>
        <end position="385"/>
    </location>
</feature>
<dbReference type="NCBIfam" id="TIGR00996">
    <property type="entry name" value="Mtu_fam_mce"/>
    <property type="match status" value="1"/>
</dbReference>
<dbReference type="InterPro" id="IPR003399">
    <property type="entry name" value="Mce/MlaD"/>
</dbReference>
<keyword evidence="2" id="KW-0812">Transmembrane</keyword>
<evidence type="ECO:0000259" key="3">
    <source>
        <dbReference type="Pfam" id="PF02470"/>
    </source>
</evidence>
<protein>
    <submittedName>
        <fullName evidence="5">MCE family protein</fullName>
    </submittedName>
</protein>
<evidence type="ECO:0000313" key="5">
    <source>
        <dbReference type="EMBL" id="MFC6879899.1"/>
    </source>
</evidence>
<dbReference type="Pfam" id="PF11887">
    <property type="entry name" value="Mce4_CUP1"/>
    <property type="match status" value="1"/>
</dbReference>
<feature type="domain" description="Mce/MlaD" evidence="3">
    <location>
        <begin position="40"/>
        <end position="114"/>
    </location>
</feature>
<evidence type="ECO:0000313" key="6">
    <source>
        <dbReference type="Proteomes" id="UP001596380"/>
    </source>
</evidence>
<proteinExistence type="predicted"/>
<dbReference type="PANTHER" id="PTHR33371">
    <property type="entry name" value="INTERMEMBRANE PHOSPHOLIPID TRANSPORT SYSTEM BINDING PROTEIN MLAD-RELATED"/>
    <property type="match status" value="1"/>
</dbReference>
<comment type="caution">
    <text evidence="5">The sequence shown here is derived from an EMBL/GenBank/DDBJ whole genome shotgun (WGS) entry which is preliminary data.</text>
</comment>
<feature type="compositionally biased region" description="Polar residues" evidence="1">
    <location>
        <begin position="374"/>
        <end position="385"/>
    </location>
</feature>
<accession>A0ABW2CEH1</accession>
<dbReference type="RefSeq" id="WP_160821809.1">
    <property type="nucleotide sequence ID" value="NZ_JBHSXE010000001.1"/>
</dbReference>
<dbReference type="EMBL" id="JBHSXS010000003">
    <property type="protein sequence ID" value="MFC6879899.1"/>
    <property type="molecule type" value="Genomic_DNA"/>
</dbReference>
<sequence>MRIPFRERNPVPIGLTAFAVIIVALLLAMNLKNIPFVAGGTEHTASFKEAAGLKSDEEVRIAGVKVGEISGLDLDGDHVKVTFRVNDGVRLGDLTRAEIKIKTVLGSHYLALVPRGGGRLGRDIPIERTSTPFEVVPAISELTKRVSKIDYQQVAKSFDVLSDTFKNSPEEIRASLKGLRRLSDTVASRDDQIHELAGKAKNVTQLLADRNRDFTKLVEDGDEVLQAVQARRAVIHQLLINTVSLSQQVNGLIKENEAQLRPMLANLQNVSEVLLKNQDNLDRILQLFTPFARQFSDVTGTGRWFDSYIQNLLPIPASIKDPQKSGGGSGARGPAQQQAVPPAQPGGRQGQQGQPGGQQGQQGQPGGQQGGDRSGNQNNPLPFLP</sequence>
<gene>
    <name evidence="5" type="ORF">ACFQKB_08995</name>
</gene>
<feature type="transmembrane region" description="Helical" evidence="2">
    <location>
        <begin position="12"/>
        <end position="31"/>
    </location>
</feature>
<dbReference type="Pfam" id="PF02470">
    <property type="entry name" value="MlaD"/>
    <property type="match status" value="1"/>
</dbReference>
<dbReference type="PRINTS" id="PR01782">
    <property type="entry name" value="MCEVIRFACTOR"/>
</dbReference>
<keyword evidence="2" id="KW-0472">Membrane</keyword>
<organism evidence="5 6">
    <name type="scientific">Actinomadura yumaensis</name>
    <dbReference type="NCBI Taxonomy" id="111807"/>
    <lineage>
        <taxon>Bacteria</taxon>
        <taxon>Bacillati</taxon>
        <taxon>Actinomycetota</taxon>
        <taxon>Actinomycetes</taxon>
        <taxon>Streptosporangiales</taxon>
        <taxon>Thermomonosporaceae</taxon>
        <taxon>Actinomadura</taxon>
    </lineage>
</organism>
<keyword evidence="6" id="KW-1185">Reference proteome</keyword>
<dbReference type="Proteomes" id="UP001596380">
    <property type="component" value="Unassembled WGS sequence"/>
</dbReference>
<feature type="compositionally biased region" description="Gly residues" evidence="1">
    <location>
        <begin position="347"/>
        <end position="373"/>
    </location>
</feature>
<name>A0ABW2CEH1_9ACTN</name>
<feature type="compositionally biased region" description="Low complexity" evidence="1">
    <location>
        <begin position="332"/>
        <end position="341"/>
    </location>
</feature>
<dbReference type="InterPro" id="IPR024516">
    <property type="entry name" value="Mce_C"/>
</dbReference>
<keyword evidence="2" id="KW-1133">Transmembrane helix</keyword>
<evidence type="ECO:0000259" key="4">
    <source>
        <dbReference type="Pfam" id="PF11887"/>
    </source>
</evidence>
<dbReference type="InterPro" id="IPR052336">
    <property type="entry name" value="MlaD_Phospholipid_Transporter"/>
</dbReference>
<reference evidence="6" key="1">
    <citation type="journal article" date="2019" name="Int. J. Syst. Evol. Microbiol.">
        <title>The Global Catalogue of Microorganisms (GCM) 10K type strain sequencing project: providing services to taxonomists for standard genome sequencing and annotation.</title>
        <authorList>
            <consortium name="The Broad Institute Genomics Platform"/>
            <consortium name="The Broad Institute Genome Sequencing Center for Infectious Disease"/>
            <person name="Wu L."/>
            <person name="Ma J."/>
        </authorList>
    </citation>
    <scope>NUCLEOTIDE SEQUENCE [LARGE SCALE GENOMIC DNA]</scope>
    <source>
        <strain evidence="6">JCM 3369</strain>
    </source>
</reference>
<dbReference type="SUPFAM" id="SSF58104">
    <property type="entry name" value="Methyl-accepting chemotaxis protein (MCP) signaling domain"/>
    <property type="match status" value="1"/>
</dbReference>
<feature type="domain" description="Mammalian cell entry C-terminal" evidence="4">
    <location>
        <begin position="123"/>
        <end position="302"/>
    </location>
</feature>